<protein>
    <submittedName>
        <fullName evidence="1">Uncharacterized protein</fullName>
    </submittedName>
</protein>
<keyword evidence="2" id="KW-1185">Reference proteome</keyword>
<evidence type="ECO:0000313" key="1">
    <source>
        <dbReference type="EMBL" id="MFJ6036546.1"/>
    </source>
</evidence>
<sequence>MNECGLCEQVLEDGYLCPGDTLGLAERLERMPRLYEALAGFLTPAARGLGEAVSRGPAVATLPVDEAVLDLRYGGIALVLESWLSAVQEARGWGQPAVQGSPEGRVYRAARSLGANLEWIAAAYPAAGDLAREVREMEGAALSIVGALPDRGRRLGQCVAVDASGVICGAVVWQRPGQKLRCDWCGSSYQTEQELLVLLHGLSKAGAAEDVA</sequence>
<dbReference type="EMBL" id="JBIVPC010000005">
    <property type="protein sequence ID" value="MFJ6036546.1"/>
    <property type="molecule type" value="Genomic_DNA"/>
</dbReference>
<dbReference type="Proteomes" id="UP001617907">
    <property type="component" value="Unassembled WGS sequence"/>
</dbReference>
<reference evidence="1 2" key="1">
    <citation type="submission" date="2024-10" db="EMBL/GenBank/DDBJ databases">
        <title>The Natural Products Discovery Center: Release of the First 8490 Sequenced Strains for Exploring Actinobacteria Biosynthetic Diversity.</title>
        <authorList>
            <person name="Kalkreuter E."/>
            <person name="Kautsar S.A."/>
            <person name="Yang D."/>
            <person name="Bader C.D."/>
            <person name="Teijaro C.N."/>
            <person name="Fluegel L."/>
            <person name="Davis C.M."/>
            <person name="Simpson J.R."/>
            <person name="Lauterbach L."/>
            <person name="Steele A.D."/>
            <person name="Gui C."/>
            <person name="Meng S."/>
            <person name="Li G."/>
            <person name="Viehrig K."/>
            <person name="Ye F."/>
            <person name="Su P."/>
            <person name="Kiefer A.F."/>
            <person name="Nichols A."/>
            <person name="Cepeda A.J."/>
            <person name="Yan W."/>
            <person name="Fan B."/>
            <person name="Jiang Y."/>
            <person name="Adhikari A."/>
            <person name="Zheng C.-J."/>
            <person name="Schuster L."/>
            <person name="Cowan T.M."/>
            <person name="Smanski M.J."/>
            <person name="Chevrette M.G."/>
            <person name="De Carvalho L.P.S."/>
            <person name="Shen B."/>
        </authorList>
    </citation>
    <scope>NUCLEOTIDE SEQUENCE [LARGE SCALE GENOMIC DNA]</scope>
    <source>
        <strain evidence="1 2">NPDC093086</strain>
    </source>
</reference>
<gene>
    <name evidence="1" type="ORF">ACIQFM_09815</name>
</gene>
<dbReference type="RefSeq" id="WP_350890767.1">
    <property type="nucleotide sequence ID" value="NZ_JBEOTR010000011.1"/>
</dbReference>
<comment type="caution">
    <text evidence="1">The sequence shown here is derived from an EMBL/GenBank/DDBJ whole genome shotgun (WGS) entry which is preliminary data.</text>
</comment>
<organism evidence="1 2">
    <name type="scientific">Streptomyces ardesiacus</name>
    <dbReference type="NCBI Taxonomy" id="285564"/>
    <lineage>
        <taxon>Bacteria</taxon>
        <taxon>Bacillati</taxon>
        <taxon>Actinomycetota</taxon>
        <taxon>Actinomycetes</taxon>
        <taxon>Kitasatosporales</taxon>
        <taxon>Streptomycetaceae</taxon>
        <taxon>Streptomyces</taxon>
    </lineage>
</organism>
<proteinExistence type="predicted"/>
<evidence type="ECO:0000313" key="2">
    <source>
        <dbReference type="Proteomes" id="UP001617907"/>
    </source>
</evidence>
<accession>A0ABW8H711</accession>
<name>A0ABW8H711_9ACTN</name>